<organism evidence="1 2">
    <name type="scientific">Oryza meyeriana var. granulata</name>
    <dbReference type="NCBI Taxonomy" id="110450"/>
    <lineage>
        <taxon>Eukaryota</taxon>
        <taxon>Viridiplantae</taxon>
        <taxon>Streptophyta</taxon>
        <taxon>Embryophyta</taxon>
        <taxon>Tracheophyta</taxon>
        <taxon>Spermatophyta</taxon>
        <taxon>Magnoliopsida</taxon>
        <taxon>Liliopsida</taxon>
        <taxon>Poales</taxon>
        <taxon>Poaceae</taxon>
        <taxon>BOP clade</taxon>
        <taxon>Oryzoideae</taxon>
        <taxon>Oryzeae</taxon>
        <taxon>Oryzinae</taxon>
        <taxon>Oryza</taxon>
        <taxon>Oryza meyeriana</taxon>
    </lineage>
</organism>
<dbReference type="Proteomes" id="UP000479710">
    <property type="component" value="Unassembled WGS sequence"/>
</dbReference>
<evidence type="ECO:0008006" key="3">
    <source>
        <dbReference type="Google" id="ProtNLM"/>
    </source>
</evidence>
<comment type="caution">
    <text evidence="1">The sequence shown here is derived from an EMBL/GenBank/DDBJ whole genome shotgun (WGS) entry which is preliminary data.</text>
</comment>
<protein>
    <recommendedName>
        <fullName evidence="3">DUF4283 domain-containing protein</fullName>
    </recommendedName>
</protein>
<reference evidence="1 2" key="1">
    <citation type="submission" date="2019-11" db="EMBL/GenBank/DDBJ databases">
        <title>Whole genome sequence of Oryza granulata.</title>
        <authorList>
            <person name="Li W."/>
        </authorList>
    </citation>
    <scope>NUCLEOTIDE SEQUENCE [LARGE SCALE GENOMIC DNA]</scope>
    <source>
        <strain evidence="2">cv. Menghai</strain>
        <tissue evidence="1">Leaf</tissue>
    </source>
</reference>
<proteinExistence type="predicted"/>
<sequence>MEAIHRHTKINFFNLRVEVTSKEDFMITFRHIRDRNAVLRRSQEIFCNKVPIAFKLWSRMSWGTSSKMEFFTKISLDGLPGGVGGRDRGGGGEDPVAVLVEGMFTTLVGEMTIPADVRVEKVRDAGGVEEVIPIARDEVNVRTKDVASTTSLYNYMAGGVWFLPHSIAKKVSPTLTSMPAMVILASSPRAGAMVFEDVLLCSQTVPVSPAVAGGMLSESEQMGASYVTELKTDTPVMPEVQTITIAVNQAHRSTMGLQTPVLSLVDMVHEDSVLVGESWRPASVPAIVCPP</sequence>
<keyword evidence="2" id="KW-1185">Reference proteome</keyword>
<name>A0A6G1EZ24_9ORYZ</name>
<dbReference type="AlphaFoldDB" id="A0A6G1EZ24"/>
<evidence type="ECO:0000313" key="1">
    <source>
        <dbReference type="EMBL" id="KAF0929861.1"/>
    </source>
</evidence>
<evidence type="ECO:0000313" key="2">
    <source>
        <dbReference type="Proteomes" id="UP000479710"/>
    </source>
</evidence>
<gene>
    <name evidence="1" type="ORF">E2562_025982</name>
</gene>
<accession>A0A6G1EZ24</accession>
<dbReference type="EMBL" id="SPHZ02000002">
    <property type="protein sequence ID" value="KAF0929861.1"/>
    <property type="molecule type" value="Genomic_DNA"/>
</dbReference>